<dbReference type="PANTHER" id="PTHR30506">
    <property type="entry name" value="INNER MEMBRANE PROTEIN"/>
    <property type="match status" value="1"/>
</dbReference>
<gene>
    <name evidence="10" type="ORF">FNH09_04460</name>
</gene>
<dbReference type="AlphaFoldDB" id="A0A5N8V997"/>
<feature type="transmembrane region" description="Helical" evidence="8">
    <location>
        <begin position="123"/>
        <end position="143"/>
    </location>
</feature>
<keyword evidence="11" id="KW-1185">Reference proteome</keyword>
<comment type="similarity">
    <text evidence="2">Belongs to the UPF0126 family.</text>
</comment>
<evidence type="ECO:0000256" key="3">
    <source>
        <dbReference type="ARBA" id="ARBA00022475"/>
    </source>
</evidence>
<keyword evidence="3" id="KW-1003">Cell membrane</keyword>
<comment type="subcellular location">
    <subcellularLocation>
        <location evidence="1">Cell membrane</location>
        <topology evidence="1">Multi-pass membrane protein</topology>
    </subcellularLocation>
</comment>
<comment type="caution">
    <text evidence="10">The sequence shown here is derived from an EMBL/GenBank/DDBJ whole genome shotgun (WGS) entry which is preliminary data.</text>
</comment>
<dbReference type="InterPro" id="IPR005115">
    <property type="entry name" value="Gly_transporter"/>
</dbReference>
<dbReference type="PANTHER" id="PTHR30506:SF3">
    <property type="entry name" value="UPF0126 INNER MEMBRANE PROTEIN YADS-RELATED"/>
    <property type="match status" value="1"/>
</dbReference>
<evidence type="ECO:0000259" key="9">
    <source>
        <dbReference type="Pfam" id="PF03458"/>
    </source>
</evidence>
<feature type="transmembrane region" description="Helical" evidence="8">
    <location>
        <begin position="40"/>
        <end position="61"/>
    </location>
</feature>
<organism evidence="10 11">
    <name type="scientific">Streptomyces adustus</name>
    <dbReference type="NCBI Taxonomy" id="1609272"/>
    <lineage>
        <taxon>Bacteria</taxon>
        <taxon>Bacillati</taxon>
        <taxon>Actinomycetota</taxon>
        <taxon>Actinomycetes</taxon>
        <taxon>Kitasatosporales</taxon>
        <taxon>Streptomycetaceae</taxon>
        <taxon>Streptomyces</taxon>
    </lineage>
</organism>
<evidence type="ECO:0000313" key="11">
    <source>
        <dbReference type="Proteomes" id="UP000325849"/>
    </source>
</evidence>
<dbReference type="Proteomes" id="UP000325849">
    <property type="component" value="Unassembled WGS sequence"/>
</dbReference>
<dbReference type="RefSeq" id="WP_162468098.1">
    <property type="nucleotide sequence ID" value="NZ_JBHJTU010000002.1"/>
</dbReference>
<feature type="transmembrane region" description="Helical" evidence="8">
    <location>
        <begin position="73"/>
        <end position="92"/>
    </location>
</feature>
<protein>
    <submittedName>
        <fullName evidence="10">Trimeric intracellular cation channel family protein</fullName>
    </submittedName>
</protein>
<evidence type="ECO:0000256" key="1">
    <source>
        <dbReference type="ARBA" id="ARBA00004651"/>
    </source>
</evidence>
<feature type="compositionally biased region" description="Basic residues" evidence="7">
    <location>
        <begin position="221"/>
        <end position="230"/>
    </location>
</feature>
<evidence type="ECO:0000313" key="10">
    <source>
        <dbReference type="EMBL" id="MPY30588.1"/>
    </source>
</evidence>
<feature type="domain" description="Glycine transporter" evidence="9">
    <location>
        <begin position="16"/>
        <end position="89"/>
    </location>
</feature>
<dbReference type="Pfam" id="PF03458">
    <property type="entry name" value="Gly_transporter"/>
    <property type="match status" value="2"/>
</dbReference>
<keyword evidence="5 8" id="KW-1133">Transmembrane helix</keyword>
<feature type="domain" description="Glycine transporter" evidence="9">
    <location>
        <begin position="102"/>
        <end position="176"/>
    </location>
</feature>
<evidence type="ECO:0000256" key="4">
    <source>
        <dbReference type="ARBA" id="ARBA00022692"/>
    </source>
</evidence>
<proteinExistence type="inferred from homology"/>
<feature type="transmembrane region" description="Helical" evidence="8">
    <location>
        <begin position="155"/>
        <end position="174"/>
    </location>
</feature>
<feature type="transmembrane region" description="Helical" evidence="8">
    <location>
        <begin position="180"/>
        <end position="199"/>
    </location>
</feature>
<dbReference type="GO" id="GO:0005886">
    <property type="term" value="C:plasma membrane"/>
    <property type="evidence" value="ECO:0007669"/>
    <property type="project" value="UniProtKB-SubCell"/>
</dbReference>
<evidence type="ECO:0000256" key="5">
    <source>
        <dbReference type="ARBA" id="ARBA00022989"/>
    </source>
</evidence>
<feature type="compositionally biased region" description="Basic and acidic residues" evidence="7">
    <location>
        <begin position="232"/>
        <end position="247"/>
    </location>
</feature>
<feature type="transmembrane region" description="Helical" evidence="8">
    <location>
        <begin position="13"/>
        <end position="33"/>
    </location>
</feature>
<name>A0A5N8V997_9ACTN</name>
<reference evidence="10 11" key="1">
    <citation type="submission" date="2019-07" db="EMBL/GenBank/DDBJ databases">
        <title>New species of Amycolatopsis and Streptomyces.</title>
        <authorList>
            <person name="Duangmal K."/>
            <person name="Teo W.F.A."/>
            <person name="Lipun K."/>
        </authorList>
    </citation>
    <scope>NUCLEOTIDE SEQUENCE [LARGE SCALE GENOMIC DNA]</scope>
    <source>
        <strain evidence="10 11">NBRC 109810</strain>
    </source>
</reference>
<sequence length="247" mass="25450">MASWLSPADVDQVTGYLDLAGVAICGLLGGTVARVAGLDLFGYLAVGTVSGLGGGIIRDTLLQRGTPVALTDAAYLPTAMAGAFLAFLFTIGEAQWNRLFAWLDAAVLSFWAIAGTQKTLAAGLAWLAAVLIGTVSAVGGGAVRDLLLSRVPAVLGGNGLYATVAAAVSGVYIVCARLGAPTIGIVVGILGGMVLRLVANHRNWSLPGGLPLEPTRALKQVRGRTSRYRTRAAGEHTKQEPPDDESR</sequence>
<evidence type="ECO:0000256" key="8">
    <source>
        <dbReference type="SAM" id="Phobius"/>
    </source>
</evidence>
<feature type="transmembrane region" description="Helical" evidence="8">
    <location>
        <begin position="99"/>
        <end position="117"/>
    </location>
</feature>
<keyword evidence="4 8" id="KW-0812">Transmembrane</keyword>
<feature type="region of interest" description="Disordered" evidence="7">
    <location>
        <begin position="221"/>
        <end position="247"/>
    </location>
</feature>
<evidence type="ECO:0000256" key="7">
    <source>
        <dbReference type="SAM" id="MobiDB-lite"/>
    </source>
</evidence>
<evidence type="ECO:0000256" key="2">
    <source>
        <dbReference type="ARBA" id="ARBA00008193"/>
    </source>
</evidence>
<evidence type="ECO:0000256" key="6">
    <source>
        <dbReference type="ARBA" id="ARBA00023136"/>
    </source>
</evidence>
<dbReference type="EMBL" id="VJZD01000010">
    <property type="protein sequence ID" value="MPY30588.1"/>
    <property type="molecule type" value="Genomic_DNA"/>
</dbReference>
<accession>A0A5N8V997</accession>
<keyword evidence="6 8" id="KW-0472">Membrane</keyword>